<gene>
    <name evidence="1" type="ORF">IAB70_04990</name>
</gene>
<organism evidence="1 2">
    <name type="scientific">Candidatus Merdicola faecigallinarum</name>
    <dbReference type="NCBI Taxonomy" id="2840862"/>
    <lineage>
        <taxon>Bacteria</taxon>
        <taxon>Bacillati</taxon>
        <taxon>Bacillota</taxon>
        <taxon>Clostridia</taxon>
        <taxon>Candidatus Merdicola</taxon>
    </lineage>
</organism>
<dbReference type="Proteomes" id="UP000824093">
    <property type="component" value="Unassembled WGS sequence"/>
</dbReference>
<accession>A0A9D1M1L9</accession>
<dbReference type="EMBL" id="DVNH01000037">
    <property type="protein sequence ID" value="HIU51957.1"/>
    <property type="molecule type" value="Genomic_DNA"/>
</dbReference>
<feature type="non-terminal residue" evidence="1">
    <location>
        <position position="44"/>
    </location>
</feature>
<proteinExistence type="predicted"/>
<evidence type="ECO:0000313" key="1">
    <source>
        <dbReference type="EMBL" id="HIU51957.1"/>
    </source>
</evidence>
<protein>
    <submittedName>
        <fullName evidence="1">DUF1016 domain-containing protein</fullName>
    </submittedName>
</protein>
<name>A0A9D1M1L9_9FIRM</name>
<reference evidence="1" key="2">
    <citation type="journal article" date="2021" name="PeerJ">
        <title>Extensive microbial diversity within the chicken gut microbiome revealed by metagenomics and culture.</title>
        <authorList>
            <person name="Gilroy R."/>
            <person name="Ravi A."/>
            <person name="Getino M."/>
            <person name="Pursley I."/>
            <person name="Horton D.L."/>
            <person name="Alikhan N.F."/>
            <person name="Baker D."/>
            <person name="Gharbi K."/>
            <person name="Hall N."/>
            <person name="Watson M."/>
            <person name="Adriaenssens E.M."/>
            <person name="Foster-Nyarko E."/>
            <person name="Jarju S."/>
            <person name="Secka A."/>
            <person name="Antonio M."/>
            <person name="Oren A."/>
            <person name="Chaudhuri R.R."/>
            <person name="La Ragione R."/>
            <person name="Hildebrand F."/>
            <person name="Pallen M.J."/>
        </authorList>
    </citation>
    <scope>NUCLEOTIDE SEQUENCE</scope>
    <source>
        <strain evidence="1">CHK195-15760</strain>
    </source>
</reference>
<evidence type="ECO:0000313" key="2">
    <source>
        <dbReference type="Proteomes" id="UP000824093"/>
    </source>
</evidence>
<sequence length="44" mass="5420">MENLLDFNFKEIVDMIETRRNNAYKKVNEELISLYWDFGKYISE</sequence>
<dbReference type="AlphaFoldDB" id="A0A9D1M1L9"/>
<comment type="caution">
    <text evidence="1">The sequence shown here is derived from an EMBL/GenBank/DDBJ whole genome shotgun (WGS) entry which is preliminary data.</text>
</comment>
<reference evidence="1" key="1">
    <citation type="submission" date="2020-10" db="EMBL/GenBank/DDBJ databases">
        <authorList>
            <person name="Gilroy R."/>
        </authorList>
    </citation>
    <scope>NUCLEOTIDE SEQUENCE</scope>
    <source>
        <strain evidence="1">CHK195-15760</strain>
    </source>
</reference>